<evidence type="ECO:0000259" key="2">
    <source>
        <dbReference type="Pfam" id="PF23232"/>
    </source>
</evidence>
<keyword evidence="4" id="KW-1185">Reference proteome</keyword>
<sequence length="228" mass="26720">MHRRVYGQGSLSLTGGDIGTDETKVEANLSKWFKLAETWGAIMLIDEADVYLERREFADLKRNSLVSVFLRCTEYYRGILFLTSNRVGTFDDAFMSRMHVVIAYENLGPSDRAQIWKQFFNKLSEDRQDMTVAARAKRYVLEDEELIKLDWNGREIRNAFQTAVALAEYRFQQKQDKGEDEGPVLDQRDFEQVLDMTYQFKEYLEKVHDATMDERAFRNRHRAGLGEE</sequence>
<feature type="domain" description="ATPase AAA-type core" evidence="1">
    <location>
        <begin position="24"/>
        <end position="103"/>
    </location>
</feature>
<name>A0A1W2TL53_ROSNE</name>
<feature type="domain" description="AAA+ ATPase lid" evidence="2">
    <location>
        <begin position="109"/>
        <end position="210"/>
    </location>
</feature>
<reference evidence="3" key="1">
    <citation type="submission" date="2016-03" db="EMBL/GenBank/DDBJ databases">
        <title>Draft genome sequence of Rosellinia necatrix.</title>
        <authorList>
            <person name="Kanematsu S."/>
        </authorList>
    </citation>
    <scope>NUCLEOTIDE SEQUENCE [LARGE SCALE GENOMIC DNA]</scope>
    <source>
        <strain evidence="3">W97</strain>
    </source>
</reference>
<dbReference type="Proteomes" id="UP000054516">
    <property type="component" value="Unassembled WGS sequence"/>
</dbReference>
<accession>A0A1W2TL53</accession>
<dbReference type="InterPro" id="IPR027417">
    <property type="entry name" value="P-loop_NTPase"/>
</dbReference>
<evidence type="ECO:0000313" key="3">
    <source>
        <dbReference type="EMBL" id="GAP89021.2"/>
    </source>
</evidence>
<dbReference type="AlphaFoldDB" id="A0A1W2TL53"/>
<dbReference type="GO" id="GO:0005524">
    <property type="term" value="F:ATP binding"/>
    <property type="evidence" value="ECO:0007669"/>
    <property type="project" value="InterPro"/>
</dbReference>
<dbReference type="PANTHER" id="PTHR46411:SF4">
    <property type="entry name" value="AAA+ ATPASE DOMAIN-CONTAINING PROTEIN"/>
    <property type="match status" value="1"/>
</dbReference>
<dbReference type="EMBL" id="DF977479">
    <property type="protein sequence ID" value="GAP89021.2"/>
    <property type="molecule type" value="Genomic_DNA"/>
</dbReference>
<evidence type="ECO:0000313" key="4">
    <source>
        <dbReference type="Proteomes" id="UP000054516"/>
    </source>
</evidence>
<dbReference type="STRING" id="77044.A0A1W2TL53"/>
<organism evidence="3">
    <name type="scientific">Rosellinia necatrix</name>
    <name type="common">White root-rot fungus</name>
    <dbReference type="NCBI Taxonomy" id="77044"/>
    <lineage>
        <taxon>Eukaryota</taxon>
        <taxon>Fungi</taxon>
        <taxon>Dikarya</taxon>
        <taxon>Ascomycota</taxon>
        <taxon>Pezizomycotina</taxon>
        <taxon>Sordariomycetes</taxon>
        <taxon>Xylariomycetidae</taxon>
        <taxon>Xylariales</taxon>
        <taxon>Xylariaceae</taxon>
        <taxon>Rosellinia</taxon>
    </lineage>
</organism>
<dbReference type="InterPro" id="IPR056599">
    <property type="entry name" value="AAA_lid_fung"/>
</dbReference>
<dbReference type="GO" id="GO:0016887">
    <property type="term" value="F:ATP hydrolysis activity"/>
    <property type="evidence" value="ECO:0007669"/>
    <property type="project" value="InterPro"/>
</dbReference>
<proteinExistence type="predicted"/>
<dbReference type="PANTHER" id="PTHR46411">
    <property type="entry name" value="FAMILY ATPASE, PUTATIVE-RELATED"/>
    <property type="match status" value="1"/>
</dbReference>
<keyword evidence="3" id="KW-0378">Hydrolase</keyword>
<dbReference type="Pfam" id="PF00004">
    <property type="entry name" value="AAA"/>
    <property type="match status" value="1"/>
</dbReference>
<dbReference type="Gene3D" id="3.40.50.300">
    <property type="entry name" value="P-loop containing nucleotide triphosphate hydrolases"/>
    <property type="match status" value="1"/>
</dbReference>
<dbReference type="OMA" id="TERSEHM"/>
<dbReference type="OrthoDB" id="10042665at2759"/>
<protein>
    <submittedName>
        <fullName evidence="3">Putative P-loop containing nucleoside triphosphate hydrolase protein</fullName>
    </submittedName>
</protein>
<dbReference type="Pfam" id="PF23232">
    <property type="entry name" value="AAA_lid_13"/>
    <property type="match status" value="1"/>
</dbReference>
<gene>
    <name evidence="3" type="ORF">SAMD00023353_3401040</name>
</gene>
<evidence type="ECO:0000259" key="1">
    <source>
        <dbReference type="Pfam" id="PF00004"/>
    </source>
</evidence>
<dbReference type="InterPro" id="IPR003959">
    <property type="entry name" value="ATPase_AAA_core"/>
</dbReference>
<dbReference type="SUPFAM" id="SSF52540">
    <property type="entry name" value="P-loop containing nucleoside triphosphate hydrolases"/>
    <property type="match status" value="1"/>
</dbReference>